<dbReference type="Proteomes" id="UP001152622">
    <property type="component" value="Chromosome 13"/>
</dbReference>
<dbReference type="Gene3D" id="2.60.40.10">
    <property type="entry name" value="Immunoglobulins"/>
    <property type="match status" value="1"/>
</dbReference>
<dbReference type="PROSITE" id="PS51004">
    <property type="entry name" value="SEMA"/>
    <property type="match status" value="1"/>
</dbReference>
<dbReference type="SUPFAM" id="SSF101912">
    <property type="entry name" value="Sema domain"/>
    <property type="match status" value="1"/>
</dbReference>
<dbReference type="OrthoDB" id="9988752at2759"/>
<evidence type="ECO:0000256" key="7">
    <source>
        <dbReference type="SAM" id="SignalP"/>
    </source>
</evidence>
<dbReference type="GO" id="GO:0030335">
    <property type="term" value="P:positive regulation of cell migration"/>
    <property type="evidence" value="ECO:0007669"/>
    <property type="project" value="TreeGrafter"/>
</dbReference>
<evidence type="ECO:0000256" key="3">
    <source>
        <dbReference type="ARBA" id="ARBA00023136"/>
    </source>
</evidence>
<keyword evidence="5" id="KW-0325">Glycoprotein</keyword>
<dbReference type="Pfam" id="PF01403">
    <property type="entry name" value="Sema"/>
    <property type="match status" value="1"/>
</dbReference>
<organism evidence="9 10">
    <name type="scientific">Synaphobranchus kaupii</name>
    <name type="common">Kaup's arrowtooth eel</name>
    <dbReference type="NCBI Taxonomy" id="118154"/>
    <lineage>
        <taxon>Eukaryota</taxon>
        <taxon>Metazoa</taxon>
        <taxon>Chordata</taxon>
        <taxon>Craniata</taxon>
        <taxon>Vertebrata</taxon>
        <taxon>Euteleostomi</taxon>
        <taxon>Actinopterygii</taxon>
        <taxon>Neopterygii</taxon>
        <taxon>Teleostei</taxon>
        <taxon>Anguilliformes</taxon>
        <taxon>Synaphobranchidae</taxon>
        <taxon>Synaphobranchus</taxon>
    </lineage>
</organism>
<dbReference type="SMART" id="SM00630">
    <property type="entry name" value="Sema"/>
    <property type="match status" value="1"/>
</dbReference>
<comment type="caution">
    <text evidence="9">The sequence shown here is derived from an EMBL/GenBank/DDBJ whole genome shotgun (WGS) entry which is preliminary data.</text>
</comment>
<dbReference type="SUPFAM" id="SSF103575">
    <property type="entry name" value="Plexin repeat"/>
    <property type="match status" value="1"/>
</dbReference>
<dbReference type="Gene3D" id="3.30.1680.10">
    <property type="entry name" value="ligand-binding face of the semaphorins, domain 2"/>
    <property type="match status" value="1"/>
</dbReference>
<evidence type="ECO:0000256" key="5">
    <source>
        <dbReference type="ARBA" id="ARBA00023180"/>
    </source>
</evidence>
<evidence type="ECO:0000256" key="2">
    <source>
        <dbReference type="ARBA" id="ARBA00009492"/>
    </source>
</evidence>
<dbReference type="InterPro" id="IPR016201">
    <property type="entry name" value="PSI"/>
</dbReference>
<dbReference type="InterPro" id="IPR036352">
    <property type="entry name" value="Semap_dom_sf"/>
</dbReference>
<keyword evidence="10" id="KW-1185">Reference proteome</keyword>
<feature type="chain" id="PRO_5040305036" description="Sema domain-containing protein" evidence="7">
    <location>
        <begin position="17"/>
        <end position="620"/>
    </location>
</feature>
<dbReference type="GO" id="GO:0071526">
    <property type="term" value="P:semaphorin-plexin signaling pathway"/>
    <property type="evidence" value="ECO:0007669"/>
    <property type="project" value="TreeGrafter"/>
</dbReference>
<dbReference type="SMART" id="SM00423">
    <property type="entry name" value="PSI"/>
    <property type="match status" value="1"/>
</dbReference>
<dbReference type="GO" id="GO:0005178">
    <property type="term" value="F:integrin binding"/>
    <property type="evidence" value="ECO:0007669"/>
    <property type="project" value="TreeGrafter"/>
</dbReference>
<evidence type="ECO:0000259" key="8">
    <source>
        <dbReference type="PROSITE" id="PS51004"/>
    </source>
</evidence>
<sequence>MLRIWTLYAVLSTLNAENALEYHHNPRIILTEKDMPFRRHSRNGTHARSELVQGQHNDSIYVGGHRMLSYVDFQTPSQSKEVSMFENKCRDQEPTDSCEYDITILHKISGGKEVFVCGTNGILPVCCHVPQSQLGSCGSFSAEGIAPFSVEEKAPSLYIEDELYTTANLYIRGDGVGIHRHYGTKGKISSRANKTEQRVVAMAISGPRADPVQDRIYTFFVERNLDRHPEAAHWVSQVMQVCKADRGGTKNILDRHWTSLLTARLYCGIPEKALHFNRLLDVDVLHAANWTDSKVYALFTTGWGMRAVCIYTMGAIDHVFMTSRFKHKAEPAPIQPRMCVENSKNLPPEVLRQMKDYQEMKDLIRPVNASSPFMVSYRHYRHIRVDTVMGRDHVRHTVLFLSLESGKVHKVLEQAGPTFIIAELQPFRSRTHIQNMLLQTSTKKMYVSSSSEVVELDLRSCVKYGQRCEDCVQARDPYCGWDGTKCTAASRDTVQDVKHGNYMVCEEEGRTDKYVASRHVHSLPPTAKYVLQCPIVSGHAHYSWHHPGGQTDCLLAEGLCLMLIEKMAPELEGNYSCVFSEGGYQRTLVQYELQTESRARGLDSSLLAPGILLLCLILLD</sequence>
<dbReference type="InterPro" id="IPR015943">
    <property type="entry name" value="WD40/YVTN_repeat-like_dom_sf"/>
</dbReference>
<dbReference type="InterPro" id="IPR002165">
    <property type="entry name" value="Plexin_repeat"/>
</dbReference>
<protein>
    <recommendedName>
        <fullName evidence="8">Sema domain-containing protein</fullName>
    </recommendedName>
</protein>
<dbReference type="AlphaFoldDB" id="A0A9Q1IKY1"/>
<dbReference type="FunFam" id="2.60.40.10:FF:001170">
    <property type="entry name" value="Sema domain, immunoglobulin domain (Ig), short basic domain, secreted, (Semaphorin) 3F"/>
    <property type="match status" value="1"/>
</dbReference>
<evidence type="ECO:0000313" key="10">
    <source>
        <dbReference type="Proteomes" id="UP001152622"/>
    </source>
</evidence>
<feature type="domain" description="Sema" evidence="8">
    <location>
        <begin position="27"/>
        <end position="458"/>
    </location>
</feature>
<proteinExistence type="inferred from homology"/>
<evidence type="ECO:0000256" key="1">
    <source>
        <dbReference type="ARBA" id="ARBA00004370"/>
    </source>
</evidence>
<comment type="subcellular location">
    <subcellularLocation>
        <location evidence="1">Membrane</location>
    </subcellularLocation>
</comment>
<dbReference type="GO" id="GO:0007411">
    <property type="term" value="P:axon guidance"/>
    <property type="evidence" value="ECO:0007669"/>
    <property type="project" value="TreeGrafter"/>
</dbReference>
<dbReference type="GO" id="GO:0045499">
    <property type="term" value="F:chemorepellent activity"/>
    <property type="evidence" value="ECO:0007669"/>
    <property type="project" value="TreeGrafter"/>
</dbReference>
<gene>
    <name evidence="9" type="ORF">SKAU_G00307810</name>
</gene>
<keyword evidence="4" id="KW-1015">Disulfide bond</keyword>
<dbReference type="GO" id="GO:0050727">
    <property type="term" value="P:regulation of inflammatory response"/>
    <property type="evidence" value="ECO:0007669"/>
    <property type="project" value="TreeGrafter"/>
</dbReference>
<comment type="caution">
    <text evidence="6">Lacks conserved residue(s) required for the propagation of feature annotation.</text>
</comment>
<evidence type="ECO:0000256" key="4">
    <source>
        <dbReference type="ARBA" id="ARBA00023157"/>
    </source>
</evidence>
<dbReference type="GO" id="GO:0009897">
    <property type="term" value="C:external side of plasma membrane"/>
    <property type="evidence" value="ECO:0007669"/>
    <property type="project" value="TreeGrafter"/>
</dbReference>
<evidence type="ECO:0000256" key="6">
    <source>
        <dbReference type="PROSITE-ProRule" id="PRU00352"/>
    </source>
</evidence>
<dbReference type="InterPro" id="IPR001627">
    <property type="entry name" value="Semap_dom"/>
</dbReference>
<dbReference type="PANTHER" id="PTHR11036:SF80">
    <property type="entry name" value="SEMAPHORIN-7A"/>
    <property type="match status" value="1"/>
</dbReference>
<dbReference type="InterPro" id="IPR027231">
    <property type="entry name" value="Semaphorin"/>
</dbReference>
<dbReference type="Gene3D" id="2.130.10.10">
    <property type="entry name" value="YVTN repeat-like/Quinoprotein amine dehydrogenase"/>
    <property type="match status" value="1"/>
</dbReference>
<accession>A0A9Q1IKY1</accession>
<reference evidence="9" key="1">
    <citation type="journal article" date="2023" name="Science">
        <title>Genome structures resolve the early diversification of teleost fishes.</title>
        <authorList>
            <person name="Parey E."/>
            <person name="Louis A."/>
            <person name="Montfort J."/>
            <person name="Bouchez O."/>
            <person name="Roques C."/>
            <person name="Iampietro C."/>
            <person name="Lluch J."/>
            <person name="Castinel A."/>
            <person name="Donnadieu C."/>
            <person name="Desvignes T."/>
            <person name="Floi Bucao C."/>
            <person name="Jouanno E."/>
            <person name="Wen M."/>
            <person name="Mejri S."/>
            <person name="Dirks R."/>
            <person name="Jansen H."/>
            <person name="Henkel C."/>
            <person name="Chen W.J."/>
            <person name="Zahm M."/>
            <person name="Cabau C."/>
            <person name="Klopp C."/>
            <person name="Thompson A.W."/>
            <person name="Robinson-Rechavi M."/>
            <person name="Braasch I."/>
            <person name="Lecointre G."/>
            <person name="Bobe J."/>
            <person name="Postlethwait J.H."/>
            <person name="Berthelot C."/>
            <person name="Roest Crollius H."/>
            <person name="Guiguen Y."/>
        </authorList>
    </citation>
    <scope>NUCLEOTIDE SEQUENCE</scope>
    <source>
        <strain evidence="9">WJC10195</strain>
    </source>
</reference>
<dbReference type="PANTHER" id="PTHR11036">
    <property type="entry name" value="SEMAPHORIN"/>
    <property type="match status" value="1"/>
</dbReference>
<keyword evidence="7" id="KW-0732">Signal</keyword>
<keyword evidence="3" id="KW-0472">Membrane</keyword>
<dbReference type="InterPro" id="IPR013783">
    <property type="entry name" value="Ig-like_fold"/>
</dbReference>
<dbReference type="GO" id="GO:0001755">
    <property type="term" value="P:neural crest cell migration"/>
    <property type="evidence" value="ECO:0007669"/>
    <property type="project" value="TreeGrafter"/>
</dbReference>
<comment type="similarity">
    <text evidence="2">Belongs to the semaphorin family.</text>
</comment>
<feature type="signal peptide" evidence="7">
    <location>
        <begin position="1"/>
        <end position="16"/>
    </location>
</feature>
<evidence type="ECO:0000313" key="9">
    <source>
        <dbReference type="EMBL" id="KAJ8343452.1"/>
    </source>
</evidence>
<dbReference type="GO" id="GO:0030215">
    <property type="term" value="F:semaphorin receptor binding"/>
    <property type="evidence" value="ECO:0007669"/>
    <property type="project" value="InterPro"/>
</dbReference>
<dbReference type="EMBL" id="JAINUF010000013">
    <property type="protein sequence ID" value="KAJ8343452.1"/>
    <property type="molecule type" value="Genomic_DNA"/>
</dbReference>
<name>A0A9Q1IKY1_SYNKA</name>
<dbReference type="GO" id="GO:0007229">
    <property type="term" value="P:integrin-mediated signaling pathway"/>
    <property type="evidence" value="ECO:0007669"/>
    <property type="project" value="TreeGrafter"/>
</dbReference>
<dbReference type="Pfam" id="PF01437">
    <property type="entry name" value="PSI"/>
    <property type="match status" value="1"/>
</dbReference>